<evidence type="ECO:0000313" key="3">
    <source>
        <dbReference type="Proteomes" id="UP000823631"/>
    </source>
</evidence>
<dbReference type="AlphaFoldDB" id="A0A9D9DDU0"/>
<protein>
    <submittedName>
        <fullName evidence="2">Transketolase</fullName>
    </submittedName>
</protein>
<proteinExistence type="predicted"/>
<accession>A0A9D9DDU0</accession>
<reference evidence="2" key="2">
    <citation type="journal article" date="2021" name="PeerJ">
        <title>Extensive microbial diversity within the chicken gut microbiome revealed by metagenomics and culture.</title>
        <authorList>
            <person name="Gilroy R."/>
            <person name="Ravi A."/>
            <person name="Getino M."/>
            <person name="Pursley I."/>
            <person name="Horton D.L."/>
            <person name="Alikhan N.F."/>
            <person name="Baker D."/>
            <person name="Gharbi K."/>
            <person name="Hall N."/>
            <person name="Watson M."/>
            <person name="Adriaenssens E.M."/>
            <person name="Foster-Nyarko E."/>
            <person name="Jarju S."/>
            <person name="Secka A."/>
            <person name="Antonio M."/>
            <person name="Oren A."/>
            <person name="Chaudhuri R.R."/>
            <person name="La Ragione R."/>
            <person name="Hildebrand F."/>
            <person name="Pallen M.J."/>
        </authorList>
    </citation>
    <scope>NUCLEOTIDE SEQUENCE</scope>
    <source>
        <strain evidence="2">17213</strain>
    </source>
</reference>
<dbReference type="PROSITE" id="PS00801">
    <property type="entry name" value="TRANSKETOLASE_1"/>
    <property type="match status" value="1"/>
</dbReference>
<feature type="non-terminal residue" evidence="2">
    <location>
        <position position="40"/>
    </location>
</feature>
<organism evidence="2 3">
    <name type="scientific">Candidatus Avisuccinivibrio stercorigallinarum</name>
    <dbReference type="NCBI Taxonomy" id="2840704"/>
    <lineage>
        <taxon>Bacteria</taxon>
        <taxon>Pseudomonadati</taxon>
        <taxon>Pseudomonadota</taxon>
        <taxon>Gammaproteobacteria</taxon>
        <taxon>Aeromonadales</taxon>
        <taxon>Succinivibrionaceae</taxon>
        <taxon>Succinivibrionaceae incertae sedis</taxon>
        <taxon>Candidatus Avisuccinivibrio</taxon>
    </lineage>
</organism>
<sequence length="40" mass="4334">MEQNLAKLAYKLRQDVVDMIVSGKGGHIGGDMSVMEVLVT</sequence>
<name>A0A9D9DDU0_9GAMM</name>
<dbReference type="InterPro" id="IPR049557">
    <property type="entry name" value="Transketolase_CS"/>
</dbReference>
<gene>
    <name evidence="2" type="ORF">IAB19_09630</name>
</gene>
<comment type="caution">
    <text evidence="2">The sequence shown here is derived from an EMBL/GenBank/DDBJ whole genome shotgun (WGS) entry which is preliminary data.</text>
</comment>
<dbReference type="Proteomes" id="UP000823631">
    <property type="component" value="Unassembled WGS sequence"/>
</dbReference>
<comment type="cofactor">
    <cofactor evidence="1">
        <name>thiamine diphosphate</name>
        <dbReference type="ChEBI" id="CHEBI:58937"/>
    </cofactor>
</comment>
<evidence type="ECO:0000313" key="2">
    <source>
        <dbReference type="EMBL" id="MBO8416628.1"/>
    </source>
</evidence>
<dbReference type="EMBL" id="JADINH010000190">
    <property type="protein sequence ID" value="MBO8416628.1"/>
    <property type="molecule type" value="Genomic_DNA"/>
</dbReference>
<evidence type="ECO:0000256" key="1">
    <source>
        <dbReference type="ARBA" id="ARBA00001964"/>
    </source>
</evidence>
<dbReference type="Gene3D" id="3.40.50.970">
    <property type="match status" value="1"/>
</dbReference>
<reference evidence="2" key="1">
    <citation type="submission" date="2020-10" db="EMBL/GenBank/DDBJ databases">
        <authorList>
            <person name="Gilroy R."/>
        </authorList>
    </citation>
    <scope>NUCLEOTIDE SEQUENCE</scope>
    <source>
        <strain evidence="2">17213</strain>
    </source>
</reference>